<dbReference type="EMBL" id="JADIMO010000111">
    <property type="protein sequence ID" value="MBO8445769.1"/>
    <property type="molecule type" value="Genomic_DNA"/>
</dbReference>
<evidence type="ECO:0000313" key="3">
    <source>
        <dbReference type="Proteomes" id="UP000823619"/>
    </source>
</evidence>
<evidence type="ECO:0000313" key="2">
    <source>
        <dbReference type="EMBL" id="MBO8445769.1"/>
    </source>
</evidence>
<comment type="caution">
    <text evidence="2">The sequence shown here is derived from an EMBL/GenBank/DDBJ whole genome shotgun (WGS) entry which is preliminary data.</text>
</comment>
<dbReference type="AlphaFoldDB" id="A0A9D9HCF1"/>
<dbReference type="Proteomes" id="UP000823619">
    <property type="component" value="Unassembled WGS sequence"/>
</dbReference>
<feature type="region of interest" description="Disordered" evidence="1">
    <location>
        <begin position="1"/>
        <end position="36"/>
    </location>
</feature>
<sequence length="53" mass="5917">MTRALTSFTAQEPSSSTRMTKIYSTSSSGSEKLPRRNNLGWSYSSVLSCRHMV</sequence>
<accession>A0A9D9HCF1</accession>
<reference evidence="2" key="1">
    <citation type="submission" date="2020-10" db="EMBL/GenBank/DDBJ databases">
        <authorList>
            <person name="Gilroy R."/>
        </authorList>
    </citation>
    <scope>NUCLEOTIDE SEQUENCE</scope>
    <source>
        <strain evidence="2">D5-748</strain>
    </source>
</reference>
<reference evidence="2" key="2">
    <citation type="journal article" date="2021" name="PeerJ">
        <title>Extensive microbial diversity within the chicken gut microbiome revealed by metagenomics and culture.</title>
        <authorList>
            <person name="Gilroy R."/>
            <person name="Ravi A."/>
            <person name="Getino M."/>
            <person name="Pursley I."/>
            <person name="Horton D.L."/>
            <person name="Alikhan N.F."/>
            <person name="Baker D."/>
            <person name="Gharbi K."/>
            <person name="Hall N."/>
            <person name="Watson M."/>
            <person name="Adriaenssens E.M."/>
            <person name="Foster-Nyarko E."/>
            <person name="Jarju S."/>
            <person name="Secka A."/>
            <person name="Antonio M."/>
            <person name="Oren A."/>
            <person name="Chaudhuri R.R."/>
            <person name="La Ragione R."/>
            <person name="Hildebrand F."/>
            <person name="Pallen M.J."/>
        </authorList>
    </citation>
    <scope>NUCLEOTIDE SEQUENCE</scope>
    <source>
        <strain evidence="2">D5-748</strain>
    </source>
</reference>
<proteinExistence type="predicted"/>
<feature type="compositionally biased region" description="Polar residues" evidence="1">
    <location>
        <begin position="1"/>
        <end position="30"/>
    </location>
</feature>
<gene>
    <name evidence="2" type="ORF">IAC23_08810</name>
</gene>
<protein>
    <submittedName>
        <fullName evidence="2">Uncharacterized protein</fullName>
    </submittedName>
</protein>
<name>A0A9D9HCF1_9BACT</name>
<evidence type="ECO:0000256" key="1">
    <source>
        <dbReference type="SAM" id="MobiDB-lite"/>
    </source>
</evidence>
<organism evidence="2 3">
    <name type="scientific">Candidatus Cryptobacteroides merdavium</name>
    <dbReference type="NCBI Taxonomy" id="2840769"/>
    <lineage>
        <taxon>Bacteria</taxon>
        <taxon>Pseudomonadati</taxon>
        <taxon>Bacteroidota</taxon>
        <taxon>Bacteroidia</taxon>
        <taxon>Bacteroidales</taxon>
        <taxon>Candidatus Cryptobacteroides</taxon>
    </lineage>
</organism>